<dbReference type="InterPro" id="IPR037185">
    <property type="entry name" value="EmrE-like"/>
</dbReference>
<dbReference type="Pfam" id="PF00892">
    <property type="entry name" value="EamA"/>
    <property type="match status" value="2"/>
</dbReference>
<dbReference type="Proteomes" id="UP000319432">
    <property type="component" value="Chromosome"/>
</dbReference>
<dbReference type="SUPFAM" id="SSF103481">
    <property type="entry name" value="Multidrug resistance efflux transporter EmrE"/>
    <property type="match status" value="2"/>
</dbReference>
<keyword evidence="6 7" id="KW-0472">Membrane</keyword>
<dbReference type="PANTHER" id="PTHR32322">
    <property type="entry name" value="INNER MEMBRANE TRANSPORTER"/>
    <property type="match status" value="1"/>
</dbReference>
<feature type="transmembrane region" description="Helical" evidence="7">
    <location>
        <begin position="12"/>
        <end position="31"/>
    </location>
</feature>
<feature type="transmembrane region" description="Helical" evidence="7">
    <location>
        <begin position="226"/>
        <end position="247"/>
    </location>
</feature>
<dbReference type="OrthoDB" id="1682095at2"/>
<feature type="transmembrane region" description="Helical" evidence="7">
    <location>
        <begin position="158"/>
        <end position="176"/>
    </location>
</feature>
<feature type="transmembrane region" description="Helical" evidence="7">
    <location>
        <begin position="188"/>
        <end position="206"/>
    </location>
</feature>
<keyword evidence="3" id="KW-1003">Cell membrane</keyword>
<evidence type="ECO:0000259" key="8">
    <source>
        <dbReference type="Pfam" id="PF00892"/>
    </source>
</evidence>
<evidence type="ECO:0000256" key="4">
    <source>
        <dbReference type="ARBA" id="ARBA00022692"/>
    </source>
</evidence>
<keyword evidence="4 7" id="KW-0812">Transmembrane</keyword>
<comment type="subcellular location">
    <subcellularLocation>
        <location evidence="1">Cell membrane</location>
        <topology evidence="1">Multi-pass membrane protein</topology>
    </subcellularLocation>
</comment>
<feature type="transmembrane region" description="Helical" evidence="7">
    <location>
        <begin position="133"/>
        <end position="152"/>
    </location>
</feature>
<organism evidence="9 10">
    <name type="scientific">Brevibacillus laterosporus</name>
    <name type="common">Bacillus laterosporus</name>
    <dbReference type="NCBI Taxonomy" id="1465"/>
    <lineage>
        <taxon>Bacteria</taxon>
        <taxon>Bacillati</taxon>
        <taxon>Bacillota</taxon>
        <taxon>Bacilli</taxon>
        <taxon>Bacillales</taxon>
        <taxon>Paenibacillaceae</taxon>
        <taxon>Brevibacillus</taxon>
    </lineage>
</organism>
<sequence>MIFLQNKSLGNAYIAAILYSIIIGFSFLFVKLALQVSTPLDTIAHRFTISFIIMLIPVLCGWIPVRIKWHGLKKIIPLALFYPAIFFVLQVYGLQYTSSSEAGIIQATVPIFTLIIASVFLKERSSGLQKASLFLSVAGVIFIFVMKGNSSIQFSGTGTLLIVLSCLAFAAYSVLARSLTKRWKPLELTFIMMTLGFVCFNVLSILQHLINGTTSAFFAPWGDQRFLLATLYLSILSSIGTAFLSNYVLSKIEATKMSVFNNFSTLISMLAGVFFLQENLEYYHYVGAAMIVAGVIGTSFLGQRRLQSQIIPKTKQKNTSM</sequence>
<dbReference type="GO" id="GO:0005886">
    <property type="term" value="C:plasma membrane"/>
    <property type="evidence" value="ECO:0007669"/>
    <property type="project" value="UniProtKB-SubCell"/>
</dbReference>
<evidence type="ECO:0000313" key="9">
    <source>
        <dbReference type="EMBL" id="QDX93945.1"/>
    </source>
</evidence>
<evidence type="ECO:0000256" key="1">
    <source>
        <dbReference type="ARBA" id="ARBA00004651"/>
    </source>
</evidence>
<evidence type="ECO:0000313" key="10">
    <source>
        <dbReference type="Proteomes" id="UP000319432"/>
    </source>
</evidence>
<keyword evidence="5 7" id="KW-1133">Transmembrane helix</keyword>
<dbReference type="PANTHER" id="PTHR32322:SF18">
    <property type="entry name" value="S-ADENOSYLMETHIONINE_S-ADENOSYLHOMOCYSTEINE TRANSPORTER"/>
    <property type="match status" value="1"/>
</dbReference>
<protein>
    <submittedName>
        <fullName evidence="9">EamA family transporter</fullName>
    </submittedName>
</protein>
<evidence type="ECO:0000256" key="5">
    <source>
        <dbReference type="ARBA" id="ARBA00022989"/>
    </source>
</evidence>
<evidence type="ECO:0000256" key="6">
    <source>
        <dbReference type="ARBA" id="ARBA00023136"/>
    </source>
</evidence>
<accession>A0A518VAC9</accession>
<feature type="transmembrane region" description="Helical" evidence="7">
    <location>
        <begin position="259"/>
        <end position="276"/>
    </location>
</feature>
<dbReference type="Gene3D" id="1.10.3730.20">
    <property type="match status" value="1"/>
</dbReference>
<keyword evidence="10" id="KW-1185">Reference proteome</keyword>
<feature type="transmembrane region" description="Helical" evidence="7">
    <location>
        <begin position="43"/>
        <end position="63"/>
    </location>
</feature>
<dbReference type="EMBL" id="CP033464">
    <property type="protein sequence ID" value="QDX93945.1"/>
    <property type="molecule type" value="Genomic_DNA"/>
</dbReference>
<feature type="transmembrane region" description="Helical" evidence="7">
    <location>
        <begin position="75"/>
        <end position="92"/>
    </location>
</feature>
<gene>
    <name evidence="9" type="ORF">EEL30_17575</name>
</gene>
<proteinExistence type="inferred from homology"/>
<feature type="transmembrane region" description="Helical" evidence="7">
    <location>
        <begin position="104"/>
        <end position="121"/>
    </location>
</feature>
<dbReference type="InterPro" id="IPR000620">
    <property type="entry name" value="EamA_dom"/>
</dbReference>
<dbReference type="AlphaFoldDB" id="A0A518VAC9"/>
<evidence type="ECO:0000256" key="3">
    <source>
        <dbReference type="ARBA" id="ARBA00022475"/>
    </source>
</evidence>
<evidence type="ECO:0000256" key="7">
    <source>
        <dbReference type="SAM" id="Phobius"/>
    </source>
</evidence>
<evidence type="ECO:0000256" key="2">
    <source>
        <dbReference type="ARBA" id="ARBA00007362"/>
    </source>
</evidence>
<reference evidence="9 10" key="1">
    <citation type="submission" date="2018-11" db="EMBL/GenBank/DDBJ databases">
        <title>Phylogenetic determinants of toxin gene distribution in genomes of Brevibacillus laterosporus.</title>
        <authorList>
            <person name="Glare T.R."/>
            <person name="Durrant A."/>
            <person name="Berry C."/>
            <person name="Palma L."/>
            <person name="Ormskirk M."/>
            <person name="Cox M.O."/>
        </authorList>
    </citation>
    <scope>NUCLEOTIDE SEQUENCE [LARGE SCALE GENOMIC DNA]</scope>
    <source>
        <strain evidence="9 10">1821L</strain>
    </source>
</reference>
<name>A0A518VAC9_BRELA</name>
<dbReference type="InterPro" id="IPR050638">
    <property type="entry name" value="AA-Vitamin_Transporters"/>
</dbReference>
<feature type="transmembrane region" description="Helical" evidence="7">
    <location>
        <begin position="282"/>
        <end position="301"/>
    </location>
</feature>
<feature type="domain" description="EamA" evidence="8">
    <location>
        <begin position="157"/>
        <end position="299"/>
    </location>
</feature>
<comment type="similarity">
    <text evidence="2">Belongs to the EamA transporter family.</text>
</comment>
<feature type="domain" description="EamA" evidence="8">
    <location>
        <begin position="12"/>
        <end position="144"/>
    </location>
</feature>